<name>A0AAJ5D4T1_9RALS</name>
<dbReference type="Proteomes" id="UP000255008">
    <property type="component" value="Unassembled WGS sequence"/>
</dbReference>
<dbReference type="RefSeq" id="WP_115043922.1">
    <property type="nucleotide sequence ID" value="NZ_BAAAEC010000004.1"/>
</dbReference>
<dbReference type="SUPFAM" id="SSF57987">
    <property type="entry name" value="Inovirus (filamentous phage) major coat protein"/>
    <property type="match status" value="1"/>
</dbReference>
<gene>
    <name evidence="3" type="ORF">NCTC10894_01683</name>
</gene>
<sequence>MKDFLKKVGAGAVAVIASGAAMAQTSGSTVDVTAVTETLKGGLTAIGAIGIAILGIAAVVAIYNWVKRPIK</sequence>
<keyword evidence="1" id="KW-1133">Transmembrane helix</keyword>
<dbReference type="InterPro" id="IPR008020">
    <property type="entry name" value="G8P"/>
</dbReference>
<feature type="transmembrane region" description="Helical" evidence="1">
    <location>
        <begin position="42"/>
        <end position="66"/>
    </location>
</feature>
<feature type="chain" id="PRO_5042568535" evidence="2">
    <location>
        <begin position="24"/>
        <end position="71"/>
    </location>
</feature>
<dbReference type="AlphaFoldDB" id="A0AAJ5D4T1"/>
<keyword evidence="1" id="KW-0472">Membrane</keyword>
<proteinExistence type="predicted"/>
<accession>A0AAJ5D4T1</accession>
<keyword evidence="3" id="KW-0167">Capsid protein</keyword>
<organism evidence="3 4">
    <name type="scientific">Ralstonia mannitolilytica</name>
    <dbReference type="NCBI Taxonomy" id="105219"/>
    <lineage>
        <taxon>Bacteria</taxon>
        <taxon>Pseudomonadati</taxon>
        <taxon>Pseudomonadota</taxon>
        <taxon>Betaproteobacteria</taxon>
        <taxon>Burkholderiales</taxon>
        <taxon>Burkholderiaceae</taxon>
        <taxon>Ralstonia</taxon>
    </lineage>
</organism>
<dbReference type="Pfam" id="PF05356">
    <property type="entry name" value="Phage_Coat_B"/>
    <property type="match status" value="1"/>
</dbReference>
<evidence type="ECO:0000313" key="3">
    <source>
        <dbReference type="EMBL" id="SUD97328.1"/>
    </source>
</evidence>
<protein>
    <submittedName>
        <fullName evidence="3">Bacteriophage coat protein B</fullName>
    </submittedName>
</protein>
<feature type="signal peptide" evidence="2">
    <location>
        <begin position="1"/>
        <end position="23"/>
    </location>
</feature>
<keyword evidence="3" id="KW-0946">Virion</keyword>
<keyword evidence="1" id="KW-0812">Transmembrane</keyword>
<dbReference type="EMBL" id="UGVE01000001">
    <property type="protein sequence ID" value="SUD97328.1"/>
    <property type="molecule type" value="Genomic_DNA"/>
</dbReference>
<evidence type="ECO:0000313" key="4">
    <source>
        <dbReference type="Proteomes" id="UP000255008"/>
    </source>
</evidence>
<evidence type="ECO:0000256" key="1">
    <source>
        <dbReference type="SAM" id="Phobius"/>
    </source>
</evidence>
<reference evidence="3 4" key="1">
    <citation type="submission" date="2018-06" db="EMBL/GenBank/DDBJ databases">
        <authorList>
            <consortium name="Pathogen Informatics"/>
            <person name="Doyle S."/>
        </authorList>
    </citation>
    <scope>NUCLEOTIDE SEQUENCE [LARGE SCALE GENOMIC DNA]</scope>
    <source>
        <strain evidence="3 4">NCTC10894</strain>
    </source>
</reference>
<evidence type="ECO:0000256" key="2">
    <source>
        <dbReference type="SAM" id="SignalP"/>
    </source>
</evidence>
<comment type="caution">
    <text evidence="3">The sequence shown here is derived from an EMBL/GenBank/DDBJ whole genome shotgun (WGS) entry which is preliminary data.</text>
</comment>
<keyword evidence="2" id="KW-0732">Signal</keyword>